<dbReference type="eggNOG" id="COG0179">
    <property type="taxonomic scope" value="Bacteria"/>
</dbReference>
<organism evidence="3 4">
    <name type="scientific">Beggiatoa alba B18LD</name>
    <dbReference type="NCBI Taxonomy" id="395493"/>
    <lineage>
        <taxon>Bacteria</taxon>
        <taxon>Pseudomonadati</taxon>
        <taxon>Pseudomonadota</taxon>
        <taxon>Gammaproteobacteria</taxon>
        <taxon>Thiotrichales</taxon>
        <taxon>Thiotrichaceae</taxon>
        <taxon>Beggiatoa</taxon>
    </lineage>
</organism>
<sequence>MTTHYQHLYLDGSSVNLPFGKVVCIGRNYAEHAKELNNPIPSKPLLFIKPNTALADLRKPLEIPTYGKICHHELEFALLIGKPLKKTSVEEVPNAILGYALALDLTLRDIQDELKVKGHPWEMAKAFDNACPISPFIPAEQIPDPQHIDIRLTVNGQLRQEGNTQQMINKINELVAYISNYFTLLPGDVVLTGTPSGVGELKSGDQLLLELGNDYSFVTTVA</sequence>
<dbReference type="GO" id="GO:0018773">
    <property type="term" value="F:acetylpyruvate hydrolase activity"/>
    <property type="evidence" value="ECO:0007669"/>
    <property type="project" value="TreeGrafter"/>
</dbReference>
<protein>
    <submittedName>
        <fullName evidence="3">2-keto-4-pentenoate hydratase/2-oxohepta-3-ene-1,7-dioic acid hydratase</fullName>
    </submittedName>
</protein>
<dbReference type="RefSeq" id="WP_002684758.1">
    <property type="nucleotide sequence ID" value="NZ_JH600070.1"/>
</dbReference>
<dbReference type="STRING" id="395493.BegalDRAFT_1218"/>
<gene>
    <name evidence="3" type="ORF">BegalDRAFT_1218</name>
</gene>
<dbReference type="InterPro" id="IPR011234">
    <property type="entry name" value="Fumarylacetoacetase-like_C"/>
</dbReference>
<dbReference type="EMBL" id="JH600070">
    <property type="protein sequence ID" value="EIJ42118.1"/>
    <property type="molecule type" value="Genomic_DNA"/>
</dbReference>
<keyword evidence="1" id="KW-0479">Metal-binding</keyword>
<dbReference type="SUPFAM" id="SSF56529">
    <property type="entry name" value="FAH"/>
    <property type="match status" value="1"/>
</dbReference>
<proteinExistence type="predicted"/>
<evidence type="ECO:0000313" key="3">
    <source>
        <dbReference type="EMBL" id="EIJ42118.1"/>
    </source>
</evidence>
<dbReference type="AlphaFoldDB" id="I3CES5"/>
<dbReference type="HOGENOM" id="CLU_028458_5_2_6"/>
<dbReference type="OrthoDB" id="9805307at2"/>
<evidence type="ECO:0000259" key="2">
    <source>
        <dbReference type="Pfam" id="PF01557"/>
    </source>
</evidence>
<evidence type="ECO:0000256" key="1">
    <source>
        <dbReference type="ARBA" id="ARBA00022723"/>
    </source>
</evidence>
<keyword evidence="4" id="KW-1185">Reference proteome</keyword>
<feature type="domain" description="Fumarylacetoacetase-like C-terminal" evidence="2">
    <location>
        <begin position="21"/>
        <end position="211"/>
    </location>
</feature>
<name>I3CES5_9GAMM</name>
<accession>I3CES5</accession>
<dbReference type="Gene3D" id="3.90.850.10">
    <property type="entry name" value="Fumarylacetoacetase-like, C-terminal domain"/>
    <property type="match status" value="1"/>
</dbReference>
<dbReference type="GO" id="GO:0046872">
    <property type="term" value="F:metal ion binding"/>
    <property type="evidence" value="ECO:0007669"/>
    <property type="project" value="UniProtKB-KW"/>
</dbReference>
<dbReference type="Pfam" id="PF01557">
    <property type="entry name" value="FAA_hydrolase"/>
    <property type="match status" value="1"/>
</dbReference>
<reference evidence="3 4" key="1">
    <citation type="submission" date="2011-11" db="EMBL/GenBank/DDBJ databases">
        <title>Improved High-Quality Draft sequence of Beggiatoa alba B18lD.</title>
        <authorList>
            <consortium name="US DOE Joint Genome Institute"/>
            <person name="Lucas S."/>
            <person name="Han J."/>
            <person name="Lapidus A."/>
            <person name="Cheng J.-F."/>
            <person name="Goodwin L."/>
            <person name="Pitluck S."/>
            <person name="Peters L."/>
            <person name="Mikhailova N."/>
            <person name="Held B."/>
            <person name="Detter J.C."/>
            <person name="Han C."/>
            <person name="Tapia R."/>
            <person name="Land M."/>
            <person name="Hauser L."/>
            <person name="Kyrpides N."/>
            <person name="Ivanova N."/>
            <person name="Pagani I."/>
            <person name="Samuel K."/>
            <person name="Teske A."/>
            <person name="Mueller J."/>
            <person name="Woyke T."/>
        </authorList>
    </citation>
    <scope>NUCLEOTIDE SEQUENCE [LARGE SCALE GENOMIC DNA]</scope>
    <source>
        <strain evidence="3 4">B18LD</strain>
    </source>
</reference>
<dbReference type="PANTHER" id="PTHR11820">
    <property type="entry name" value="ACYLPYRUVASE"/>
    <property type="match status" value="1"/>
</dbReference>
<dbReference type="PANTHER" id="PTHR11820:SF7">
    <property type="entry name" value="ACYLPYRUVASE FAHD1, MITOCHONDRIAL"/>
    <property type="match status" value="1"/>
</dbReference>
<dbReference type="Proteomes" id="UP000005744">
    <property type="component" value="Unassembled WGS sequence"/>
</dbReference>
<dbReference type="NCBIfam" id="NF007967">
    <property type="entry name" value="PRK10691.1"/>
    <property type="match status" value="1"/>
</dbReference>
<evidence type="ECO:0000313" key="4">
    <source>
        <dbReference type="Proteomes" id="UP000005744"/>
    </source>
</evidence>
<dbReference type="InterPro" id="IPR036663">
    <property type="entry name" value="Fumarylacetoacetase_C_sf"/>
</dbReference>